<keyword evidence="1" id="KW-0472">Membrane</keyword>
<name>A0A2D3I559_9VIRU</name>
<accession>A0A2D3I559</accession>
<evidence type="ECO:0000256" key="1">
    <source>
        <dbReference type="SAM" id="Phobius"/>
    </source>
</evidence>
<proteinExistence type="predicted"/>
<keyword evidence="1" id="KW-1133">Transmembrane helix</keyword>
<evidence type="ECO:0000313" key="2">
    <source>
        <dbReference type="EMBL" id="ATU83528.1"/>
    </source>
</evidence>
<dbReference type="EMBL" id="MF768985">
    <property type="protein sequence ID" value="ATU83528.1"/>
    <property type="molecule type" value="Genomic_DNA"/>
</dbReference>
<organism evidence="2">
    <name type="scientific">White spot syndrome virus</name>
    <dbReference type="NCBI Taxonomy" id="342409"/>
    <lineage>
        <taxon>Viruses</taxon>
        <taxon>Viruses incertae sedis</taxon>
        <taxon>Naldaviricetes</taxon>
        <taxon>Nimaviridae</taxon>
        <taxon>Whispovirus</taxon>
    </lineage>
</organism>
<sequence>MDAFASSGGTSWFLFIVEVGFIFFLFKHTPFELMCMRFALMYMQIVSAGENGISKSVAGSIISGSTSCCSSSSSFSSLFLTPRTLRLAVLIILAAAVLVAEGEDCWEITGDMLTVPCREDKWLKVYTACPFFRYCVRGRFLGP</sequence>
<dbReference type="Proteomes" id="UP000267516">
    <property type="component" value="Segment"/>
</dbReference>
<protein>
    <submittedName>
        <fullName evidence="2">ORF301</fullName>
    </submittedName>
</protein>
<reference evidence="2" key="1">
    <citation type="journal article" date="2018" name="Aquaculture">
        <title>Complete genome sequence of a white spot syndrome virus associated with a disease incursion in Australia.</title>
        <authorList>
            <person name="Oakey J."/>
            <person name="Smith C.S."/>
        </authorList>
    </citation>
    <scope>NUCLEOTIDE SEQUENCE [LARGE SCALE GENOMIC DNA]</scope>
    <source>
        <strain evidence="2">WSSV-AU</strain>
    </source>
</reference>
<keyword evidence="1" id="KW-0812">Transmembrane</keyword>
<feature type="transmembrane region" description="Helical" evidence="1">
    <location>
        <begin position="12"/>
        <end position="31"/>
    </location>
</feature>